<dbReference type="Pfam" id="PF01758">
    <property type="entry name" value="SBF"/>
    <property type="match status" value="1"/>
</dbReference>
<keyword evidence="3 5" id="KW-1133">Transmembrane helix</keyword>
<feature type="transmembrane region" description="Helical" evidence="5">
    <location>
        <begin position="244"/>
        <end position="263"/>
    </location>
</feature>
<dbReference type="PANTHER" id="PTHR10361">
    <property type="entry name" value="SODIUM-BILE ACID COTRANSPORTER"/>
    <property type="match status" value="1"/>
</dbReference>
<feature type="transmembrane region" description="Helical" evidence="5">
    <location>
        <begin position="118"/>
        <end position="140"/>
    </location>
</feature>
<dbReference type="Proteomes" id="UP000204551">
    <property type="component" value="Chromosome"/>
</dbReference>
<feature type="transmembrane region" description="Helical" evidence="5">
    <location>
        <begin position="85"/>
        <end position="106"/>
    </location>
</feature>
<evidence type="ECO:0000256" key="4">
    <source>
        <dbReference type="ARBA" id="ARBA00023136"/>
    </source>
</evidence>
<evidence type="ECO:0000256" key="3">
    <source>
        <dbReference type="ARBA" id="ARBA00022989"/>
    </source>
</evidence>
<reference evidence="6 7" key="1">
    <citation type="submission" date="2017-07" db="EMBL/GenBank/DDBJ databases">
        <title>Genome Sequence of Arenibacter algicola Strain SMS7 Isolated from a culture of the Diatom Skeletonema marinoi.</title>
        <authorList>
            <person name="Topel M."/>
            <person name="Pinder M.I.M."/>
            <person name="Johansson O.N."/>
            <person name="Kourtchenko O."/>
            <person name="Godhe A."/>
            <person name="Clarke A.K."/>
        </authorList>
    </citation>
    <scope>NUCLEOTIDE SEQUENCE [LARGE SCALE GENOMIC DNA]</scope>
    <source>
        <strain evidence="6 7">SMS7</strain>
    </source>
</reference>
<dbReference type="GO" id="GO:0016020">
    <property type="term" value="C:membrane"/>
    <property type="evidence" value="ECO:0007669"/>
    <property type="project" value="UniProtKB-SubCell"/>
</dbReference>
<dbReference type="PANTHER" id="PTHR10361:SF28">
    <property type="entry name" value="P3 PROTEIN-RELATED"/>
    <property type="match status" value="1"/>
</dbReference>
<keyword evidence="2 5" id="KW-0812">Transmembrane</keyword>
<protein>
    <submittedName>
        <fullName evidence="6">Pantothenates transporter PanS</fullName>
    </submittedName>
</protein>
<evidence type="ECO:0000256" key="2">
    <source>
        <dbReference type="ARBA" id="ARBA00022692"/>
    </source>
</evidence>
<dbReference type="RefSeq" id="WP_093977223.1">
    <property type="nucleotide sequence ID" value="NZ_CP022515.1"/>
</dbReference>
<dbReference type="EMBL" id="CP022515">
    <property type="protein sequence ID" value="ASO04123.1"/>
    <property type="molecule type" value="Genomic_DNA"/>
</dbReference>
<feature type="transmembrane region" description="Helical" evidence="5">
    <location>
        <begin position="6"/>
        <end position="27"/>
    </location>
</feature>
<evidence type="ECO:0000256" key="1">
    <source>
        <dbReference type="ARBA" id="ARBA00004141"/>
    </source>
</evidence>
<feature type="transmembrane region" description="Helical" evidence="5">
    <location>
        <begin position="208"/>
        <end position="229"/>
    </location>
</feature>
<evidence type="ECO:0000313" key="6">
    <source>
        <dbReference type="EMBL" id="ASO04123.1"/>
    </source>
</evidence>
<organism evidence="6 7">
    <name type="scientific">Arenibacter algicola</name>
    <dbReference type="NCBI Taxonomy" id="616991"/>
    <lineage>
        <taxon>Bacteria</taxon>
        <taxon>Pseudomonadati</taxon>
        <taxon>Bacteroidota</taxon>
        <taxon>Flavobacteriia</taxon>
        <taxon>Flavobacteriales</taxon>
        <taxon>Flavobacteriaceae</taxon>
        <taxon>Arenibacter</taxon>
    </lineage>
</organism>
<gene>
    <name evidence="6" type="ORF">AREALGSMS7_00636</name>
</gene>
<accession>A0A221US85</accession>
<feature type="transmembrane region" description="Helical" evidence="5">
    <location>
        <begin position="175"/>
        <end position="196"/>
    </location>
</feature>
<dbReference type="InterPro" id="IPR002657">
    <property type="entry name" value="BilAc:Na_symport/Acr3"/>
</dbReference>
<dbReference type="InterPro" id="IPR004710">
    <property type="entry name" value="Bilac:Na_transpt"/>
</dbReference>
<dbReference type="KEGG" id="aalg:AREALGSMS7_00636"/>
<evidence type="ECO:0000256" key="5">
    <source>
        <dbReference type="SAM" id="Phobius"/>
    </source>
</evidence>
<feature type="transmembrane region" description="Helical" evidence="5">
    <location>
        <begin position="57"/>
        <end position="73"/>
    </location>
</feature>
<name>A0A221US85_9FLAO</name>
<comment type="subcellular location">
    <subcellularLocation>
        <location evidence="1">Membrane</location>
        <topology evidence="1">Multi-pass membrane protein</topology>
    </subcellularLocation>
</comment>
<feature type="transmembrane region" description="Helical" evidence="5">
    <location>
        <begin position="147"/>
        <end position="169"/>
    </location>
</feature>
<dbReference type="InterPro" id="IPR038770">
    <property type="entry name" value="Na+/solute_symporter_sf"/>
</dbReference>
<dbReference type="AlphaFoldDB" id="A0A221US85"/>
<keyword evidence="4 5" id="KW-0472">Membrane</keyword>
<evidence type="ECO:0000313" key="7">
    <source>
        <dbReference type="Proteomes" id="UP000204551"/>
    </source>
</evidence>
<feature type="transmembrane region" description="Helical" evidence="5">
    <location>
        <begin position="270"/>
        <end position="293"/>
    </location>
</feature>
<feature type="transmembrane region" description="Helical" evidence="5">
    <location>
        <begin position="34"/>
        <end position="51"/>
    </location>
</feature>
<sequence>MKKLNIYSITLVTALVIFLAALITIILGNLAQAGPLLIAFFATLAIGFSGFNALKSYVFTTMIFAGVTMALYYPQYFVQAGDIKLTALIIPLIQIIMFGMGTSMSINDFGAIIKSPKAVIVGVSAQLGIMPIIGFVLAKISSFPPEIAAGIVLIGCSPSGVASNVMAYLAQANLALSITITSIATLLAPLVTPLLMKFLAGEFIEIDVLTMMWSIVKMIILPIGAGLFFNRFFGDKTKWFDRTMPIISMLAIGVIIMVITAAGRDSLLDIGVIMMVLVLIHNVFGYLLGYWYAKLIKLNEQDARTIALEVGMQNGGLASGIANSLGKIATMGLAPAVFGPLMNITGSILASYWHRRLPPEAGHNGGKRPSRLQKKHTC</sequence>
<proteinExistence type="predicted"/>
<dbReference type="Gene3D" id="1.20.1530.20">
    <property type="match status" value="1"/>
</dbReference>